<dbReference type="Proteomes" id="UP000011087">
    <property type="component" value="Unassembled WGS sequence"/>
</dbReference>
<evidence type="ECO:0000313" key="1">
    <source>
        <dbReference type="EMBL" id="EKX42767.1"/>
    </source>
</evidence>
<evidence type="ECO:0000313" key="3">
    <source>
        <dbReference type="Proteomes" id="UP000011087"/>
    </source>
</evidence>
<organism evidence="1">
    <name type="scientific">Guillardia theta (strain CCMP2712)</name>
    <name type="common">Cryptophyte</name>
    <dbReference type="NCBI Taxonomy" id="905079"/>
    <lineage>
        <taxon>Eukaryota</taxon>
        <taxon>Cryptophyceae</taxon>
        <taxon>Pyrenomonadales</taxon>
        <taxon>Geminigeraceae</taxon>
        <taxon>Guillardia</taxon>
    </lineage>
</organism>
<dbReference type="KEGG" id="gtt:GUITHDRAFT_111137"/>
<keyword evidence="3" id="KW-1185">Reference proteome</keyword>
<dbReference type="GeneID" id="17299398"/>
<dbReference type="EnsemblProtists" id="EKX42767">
    <property type="protein sequence ID" value="EKX42767"/>
    <property type="gene ID" value="GUITHDRAFT_111137"/>
</dbReference>
<dbReference type="Gene3D" id="3.40.50.11340">
    <property type="match status" value="1"/>
</dbReference>
<gene>
    <name evidence="1" type="ORF">GUITHDRAFT_111137</name>
</gene>
<proteinExistence type="predicted"/>
<reference evidence="2" key="3">
    <citation type="submission" date="2016-03" db="UniProtKB">
        <authorList>
            <consortium name="EnsemblProtists"/>
        </authorList>
    </citation>
    <scope>IDENTIFICATION</scope>
</reference>
<accession>L1J3A8</accession>
<dbReference type="AlphaFoldDB" id="L1J3A8"/>
<evidence type="ECO:0000313" key="2">
    <source>
        <dbReference type="EnsemblProtists" id="EKX42767"/>
    </source>
</evidence>
<dbReference type="EMBL" id="JH993014">
    <property type="protein sequence ID" value="EKX42767.1"/>
    <property type="molecule type" value="Genomic_DNA"/>
</dbReference>
<evidence type="ECO:0008006" key="4">
    <source>
        <dbReference type="Google" id="ProtNLM"/>
    </source>
</evidence>
<name>L1J3A8_GUITC</name>
<dbReference type="RefSeq" id="XP_005829747.1">
    <property type="nucleotide sequence ID" value="XM_005829690.1"/>
</dbReference>
<reference evidence="3" key="2">
    <citation type="submission" date="2012-11" db="EMBL/GenBank/DDBJ databases">
        <authorList>
            <person name="Kuo A."/>
            <person name="Curtis B.A."/>
            <person name="Tanifuji G."/>
            <person name="Burki F."/>
            <person name="Gruber A."/>
            <person name="Irimia M."/>
            <person name="Maruyama S."/>
            <person name="Arias M.C."/>
            <person name="Ball S.G."/>
            <person name="Gile G.H."/>
            <person name="Hirakawa Y."/>
            <person name="Hopkins J.F."/>
            <person name="Rensing S.A."/>
            <person name="Schmutz J."/>
            <person name="Symeonidi A."/>
            <person name="Elias M."/>
            <person name="Eveleigh R.J."/>
            <person name="Herman E.K."/>
            <person name="Klute M.J."/>
            <person name="Nakayama T."/>
            <person name="Obornik M."/>
            <person name="Reyes-Prieto A."/>
            <person name="Armbrust E.V."/>
            <person name="Aves S.J."/>
            <person name="Beiko R.G."/>
            <person name="Coutinho P."/>
            <person name="Dacks J.B."/>
            <person name="Durnford D.G."/>
            <person name="Fast N.M."/>
            <person name="Green B.R."/>
            <person name="Grisdale C."/>
            <person name="Hempe F."/>
            <person name="Henrissat B."/>
            <person name="Hoppner M.P."/>
            <person name="Ishida K.-I."/>
            <person name="Kim E."/>
            <person name="Koreny L."/>
            <person name="Kroth P.G."/>
            <person name="Liu Y."/>
            <person name="Malik S.-B."/>
            <person name="Maier U.G."/>
            <person name="McRose D."/>
            <person name="Mock T."/>
            <person name="Neilson J.A."/>
            <person name="Onodera N.T."/>
            <person name="Poole A.M."/>
            <person name="Pritham E.J."/>
            <person name="Richards T.A."/>
            <person name="Rocap G."/>
            <person name="Roy S.W."/>
            <person name="Sarai C."/>
            <person name="Schaack S."/>
            <person name="Shirato S."/>
            <person name="Slamovits C.H."/>
            <person name="Spencer D.F."/>
            <person name="Suzuki S."/>
            <person name="Worden A.Z."/>
            <person name="Zauner S."/>
            <person name="Barry K."/>
            <person name="Bell C."/>
            <person name="Bharti A.K."/>
            <person name="Crow J.A."/>
            <person name="Grimwood J."/>
            <person name="Kramer R."/>
            <person name="Lindquist E."/>
            <person name="Lucas S."/>
            <person name="Salamov A."/>
            <person name="McFadden G.I."/>
            <person name="Lane C.E."/>
            <person name="Keeling P.J."/>
            <person name="Gray M.W."/>
            <person name="Grigoriev I.V."/>
            <person name="Archibald J.M."/>
        </authorList>
    </citation>
    <scope>NUCLEOTIDE SEQUENCE</scope>
    <source>
        <strain evidence="3">CCMP2712</strain>
    </source>
</reference>
<protein>
    <recommendedName>
        <fullName evidence="4">Fucosyltransferase</fullName>
    </recommendedName>
</protein>
<dbReference type="HOGENOM" id="CLU_812477_0_0_1"/>
<reference evidence="1 3" key="1">
    <citation type="journal article" date="2012" name="Nature">
        <title>Algal genomes reveal evolutionary mosaicism and the fate of nucleomorphs.</title>
        <authorList>
            <consortium name="DOE Joint Genome Institute"/>
            <person name="Curtis B.A."/>
            <person name="Tanifuji G."/>
            <person name="Burki F."/>
            <person name="Gruber A."/>
            <person name="Irimia M."/>
            <person name="Maruyama S."/>
            <person name="Arias M.C."/>
            <person name="Ball S.G."/>
            <person name="Gile G.H."/>
            <person name="Hirakawa Y."/>
            <person name="Hopkins J.F."/>
            <person name="Kuo A."/>
            <person name="Rensing S.A."/>
            <person name="Schmutz J."/>
            <person name="Symeonidi A."/>
            <person name="Elias M."/>
            <person name="Eveleigh R.J."/>
            <person name="Herman E.K."/>
            <person name="Klute M.J."/>
            <person name="Nakayama T."/>
            <person name="Obornik M."/>
            <person name="Reyes-Prieto A."/>
            <person name="Armbrust E.V."/>
            <person name="Aves S.J."/>
            <person name="Beiko R.G."/>
            <person name="Coutinho P."/>
            <person name="Dacks J.B."/>
            <person name="Durnford D.G."/>
            <person name="Fast N.M."/>
            <person name="Green B.R."/>
            <person name="Grisdale C.J."/>
            <person name="Hempel F."/>
            <person name="Henrissat B."/>
            <person name="Hoppner M.P."/>
            <person name="Ishida K."/>
            <person name="Kim E."/>
            <person name="Koreny L."/>
            <person name="Kroth P.G."/>
            <person name="Liu Y."/>
            <person name="Malik S.B."/>
            <person name="Maier U.G."/>
            <person name="McRose D."/>
            <person name="Mock T."/>
            <person name="Neilson J.A."/>
            <person name="Onodera N.T."/>
            <person name="Poole A.M."/>
            <person name="Pritham E.J."/>
            <person name="Richards T.A."/>
            <person name="Rocap G."/>
            <person name="Roy S.W."/>
            <person name="Sarai C."/>
            <person name="Schaack S."/>
            <person name="Shirato S."/>
            <person name="Slamovits C.H."/>
            <person name="Spencer D.F."/>
            <person name="Suzuki S."/>
            <person name="Worden A.Z."/>
            <person name="Zauner S."/>
            <person name="Barry K."/>
            <person name="Bell C."/>
            <person name="Bharti A.K."/>
            <person name="Crow J.A."/>
            <person name="Grimwood J."/>
            <person name="Kramer R."/>
            <person name="Lindquist E."/>
            <person name="Lucas S."/>
            <person name="Salamov A."/>
            <person name="McFadden G.I."/>
            <person name="Lane C.E."/>
            <person name="Keeling P.J."/>
            <person name="Gray M.W."/>
            <person name="Grigoriev I.V."/>
            <person name="Archibald J.M."/>
        </authorList>
    </citation>
    <scope>NUCLEOTIDE SEQUENCE</scope>
    <source>
        <strain evidence="1 3">CCMP2712</strain>
    </source>
</reference>
<dbReference type="PaxDb" id="55529-EKX42767"/>
<sequence length="342" mass="38825">MYFKILSRVFKEGTREAGVCAVTVSRLTAGNKSHLDPHRTDIKRWKEQQVFLDRHDASGEEAVRSYSKLHHDFVAAAMEVGSRVDRAHLDESRFLVCQPTFGLGNRMNAMMMCMTLAMMTGRVLLLHWNCLSCHDELAYPLQPSDVLLRSFVDWNIDLLLLLFDDREISAMSRVVVEPGVSDGAVGGQELSLQDIFTKMNIDDVWPERVLVLNVYRFYPSIFDNPHYKSLFQRPAAAGEAAPTTSFSLPPPPAWYARMGLRLFGSPPAWTRKTLEQASRLVSLLDMSGRVVGLQMRRHLPVSYEGVRRDRESAEQFVTCFRLFPQANSWIFSVFTRASLSSA</sequence>